<feature type="transmembrane region" description="Helical" evidence="11">
    <location>
        <begin position="220"/>
        <end position="237"/>
    </location>
</feature>
<keyword evidence="4 11" id="KW-0812">Transmembrane</keyword>
<dbReference type="STRING" id="667725.A0A0L0GEB9"/>
<evidence type="ECO:0000256" key="8">
    <source>
        <dbReference type="ARBA" id="ARBA00023136"/>
    </source>
</evidence>
<dbReference type="GO" id="GO:0016020">
    <property type="term" value="C:membrane"/>
    <property type="evidence" value="ECO:0007669"/>
    <property type="project" value="UniProtKB-SubCell"/>
</dbReference>
<protein>
    <recommendedName>
        <fullName evidence="12">Cation/H+ exchanger transmembrane domain-containing protein</fullName>
    </recommendedName>
</protein>
<evidence type="ECO:0000256" key="5">
    <source>
        <dbReference type="ARBA" id="ARBA00022989"/>
    </source>
</evidence>
<evidence type="ECO:0000256" key="4">
    <source>
        <dbReference type="ARBA" id="ARBA00022692"/>
    </source>
</evidence>
<keyword evidence="6" id="KW-0915">Sodium</keyword>
<reference evidence="13 14" key="1">
    <citation type="submission" date="2011-02" db="EMBL/GenBank/DDBJ databases">
        <title>The Genome Sequence of Sphaeroforma arctica JP610.</title>
        <authorList>
            <consortium name="The Broad Institute Genome Sequencing Platform"/>
            <person name="Russ C."/>
            <person name="Cuomo C."/>
            <person name="Young S.K."/>
            <person name="Zeng Q."/>
            <person name="Gargeya S."/>
            <person name="Alvarado L."/>
            <person name="Berlin A."/>
            <person name="Chapman S.B."/>
            <person name="Chen Z."/>
            <person name="Freedman E."/>
            <person name="Gellesch M."/>
            <person name="Goldberg J."/>
            <person name="Griggs A."/>
            <person name="Gujja S."/>
            <person name="Heilman E."/>
            <person name="Heiman D."/>
            <person name="Howarth C."/>
            <person name="Mehta T."/>
            <person name="Neiman D."/>
            <person name="Pearson M."/>
            <person name="Roberts A."/>
            <person name="Saif S."/>
            <person name="Shea T."/>
            <person name="Shenoy N."/>
            <person name="Sisk P."/>
            <person name="Stolte C."/>
            <person name="Sykes S."/>
            <person name="White J."/>
            <person name="Yandava C."/>
            <person name="Burger G."/>
            <person name="Gray M.W."/>
            <person name="Holland P.W.H."/>
            <person name="King N."/>
            <person name="Lang F.B.F."/>
            <person name="Roger A.J."/>
            <person name="Ruiz-Trillo I."/>
            <person name="Haas B."/>
            <person name="Nusbaum C."/>
            <person name="Birren B."/>
        </authorList>
    </citation>
    <scope>NUCLEOTIDE SEQUENCE [LARGE SCALE GENOMIC DNA]</scope>
    <source>
        <strain evidence="13 14">JP610</strain>
    </source>
</reference>
<keyword evidence="7" id="KW-0406">Ion transport</keyword>
<sequence>MAAGWTFEDLMFTTLFFLAVWVGGKLFGLTGGTPLVGEIVVGMIMGPNVLDVVPFPDAVTLLGEIGLCVLICEAGLEVDLDMLKLVGFMGVTVAVVGSILPLAMGFGVAIAFGYDTVAALAAGASLAPTSMGIAINVLKTGKVLNTPTGQLIIAAAIVDDVIALVLLSELRAIADPSPAAIIIPIVSAVLYLGFGTLFATTVMPRVLPRISPHIPEDLRGNIFLGACLTLGLALMIACDYSKASYLLGAFLGGLSFCTSHECEVAWEKQVKRILYFLLHIFFAATIGFPIPVQDFWNWSTIARTAAFTCCMSGKWLTGLFGRPLSVTNFWTIGFAMSAWGEFAFLIASESYYVGTLTKDEYTPLAFAILLSAIISPFCLKFTLEYRNRQAKKEMEAGVTMARKHRKSLTVASVSDLSVAKNSSTVYYKIHAYAKSEWGMIARLFETAEELELNILETRVRAVRHGQALQVIYLSDRTMNLPFVCESGTPEAERMERRVRQIHDGYYDTLSGPGLDELIVVRWRPQEMGDNNSLELALLKDIEGYQKRLEVDTDHTQILARTSHSKPASDVGHEVEEDDNMVVEGYQTRRNRFEALYFDNTDLDWLLEKPEVEEQLPRKSILSVISGVRASLTGPPTELQESEMEMGVKGQ</sequence>
<feature type="transmembrane region" description="Helical" evidence="11">
    <location>
        <begin position="364"/>
        <end position="383"/>
    </location>
</feature>
<organism evidence="13 14">
    <name type="scientific">Sphaeroforma arctica JP610</name>
    <dbReference type="NCBI Taxonomy" id="667725"/>
    <lineage>
        <taxon>Eukaryota</taxon>
        <taxon>Ichthyosporea</taxon>
        <taxon>Ichthyophonida</taxon>
        <taxon>Sphaeroforma</taxon>
    </lineage>
</organism>
<feature type="transmembrane region" description="Helical" evidence="11">
    <location>
        <begin position="118"/>
        <end position="138"/>
    </location>
</feature>
<evidence type="ECO:0000256" key="10">
    <source>
        <dbReference type="SAM" id="MobiDB-lite"/>
    </source>
</evidence>
<feature type="transmembrane region" description="Helical" evidence="11">
    <location>
        <begin position="329"/>
        <end position="352"/>
    </location>
</feature>
<dbReference type="InterPro" id="IPR006153">
    <property type="entry name" value="Cation/H_exchanger_TM"/>
</dbReference>
<dbReference type="GO" id="GO:0015297">
    <property type="term" value="F:antiporter activity"/>
    <property type="evidence" value="ECO:0007669"/>
    <property type="project" value="UniProtKB-KW"/>
</dbReference>
<feature type="transmembrane region" description="Helical" evidence="11">
    <location>
        <begin position="273"/>
        <end position="292"/>
    </location>
</feature>
<proteinExistence type="predicted"/>
<dbReference type="GeneID" id="25901005"/>
<feature type="domain" description="Cation/H+ exchanger transmembrane" evidence="12">
    <location>
        <begin position="26"/>
        <end position="384"/>
    </location>
</feature>
<evidence type="ECO:0000256" key="7">
    <source>
        <dbReference type="ARBA" id="ARBA00023065"/>
    </source>
</evidence>
<dbReference type="Proteomes" id="UP000054560">
    <property type="component" value="Unassembled WGS sequence"/>
</dbReference>
<keyword evidence="5 11" id="KW-1133">Transmembrane helix</keyword>
<keyword evidence="8 11" id="KW-0472">Membrane</keyword>
<feature type="region of interest" description="Disordered" evidence="10">
    <location>
        <begin position="631"/>
        <end position="650"/>
    </location>
</feature>
<dbReference type="InterPro" id="IPR038770">
    <property type="entry name" value="Na+/solute_symporter_sf"/>
</dbReference>
<gene>
    <name evidence="13" type="ORF">SARC_00501</name>
</gene>
<evidence type="ECO:0000256" key="1">
    <source>
        <dbReference type="ARBA" id="ARBA00004141"/>
    </source>
</evidence>
<evidence type="ECO:0000256" key="9">
    <source>
        <dbReference type="ARBA" id="ARBA00023201"/>
    </source>
</evidence>
<dbReference type="GO" id="GO:1902600">
    <property type="term" value="P:proton transmembrane transport"/>
    <property type="evidence" value="ECO:0007669"/>
    <property type="project" value="InterPro"/>
</dbReference>
<evidence type="ECO:0000313" key="14">
    <source>
        <dbReference type="Proteomes" id="UP000054560"/>
    </source>
</evidence>
<keyword evidence="3" id="KW-0050">Antiport</keyword>
<evidence type="ECO:0000256" key="6">
    <source>
        <dbReference type="ARBA" id="ARBA00023053"/>
    </source>
</evidence>
<dbReference type="RefSeq" id="XP_014161262.1">
    <property type="nucleotide sequence ID" value="XM_014305787.1"/>
</dbReference>
<evidence type="ECO:0000313" key="13">
    <source>
        <dbReference type="EMBL" id="KNC87360.1"/>
    </source>
</evidence>
<keyword evidence="9" id="KW-0739">Sodium transport</keyword>
<feature type="transmembrane region" description="Helical" evidence="11">
    <location>
        <begin position="88"/>
        <end position="112"/>
    </location>
</feature>
<feature type="transmembrane region" description="Helical" evidence="11">
    <location>
        <begin position="150"/>
        <end position="167"/>
    </location>
</feature>
<dbReference type="AlphaFoldDB" id="A0A0L0GEB9"/>
<comment type="subcellular location">
    <subcellularLocation>
        <location evidence="1">Membrane</location>
        <topology evidence="1">Multi-pass membrane protein</topology>
    </subcellularLocation>
</comment>
<accession>A0A0L0GEB9</accession>
<dbReference type="EMBL" id="KQ241612">
    <property type="protein sequence ID" value="KNC87360.1"/>
    <property type="molecule type" value="Genomic_DNA"/>
</dbReference>
<evidence type="ECO:0000256" key="11">
    <source>
        <dbReference type="SAM" id="Phobius"/>
    </source>
</evidence>
<dbReference type="GO" id="GO:0006814">
    <property type="term" value="P:sodium ion transport"/>
    <property type="evidence" value="ECO:0007669"/>
    <property type="project" value="UniProtKB-KW"/>
</dbReference>
<name>A0A0L0GEB9_9EUKA</name>
<dbReference type="Gene3D" id="1.20.1530.20">
    <property type="match status" value="1"/>
</dbReference>
<keyword evidence="14" id="KW-1185">Reference proteome</keyword>
<feature type="transmembrane region" description="Helical" evidence="11">
    <location>
        <begin position="179"/>
        <end position="199"/>
    </location>
</feature>
<dbReference type="PANTHER" id="PTHR43562">
    <property type="entry name" value="NAPA-TYPE SODIUM/HYDROGEN ANTIPORTER"/>
    <property type="match status" value="1"/>
</dbReference>
<dbReference type="OrthoDB" id="1288932at2759"/>
<dbReference type="eggNOG" id="KOG1650">
    <property type="taxonomic scope" value="Eukaryota"/>
</dbReference>
<dbReference type="Pfam" id="PF00999">
    <property type="entry name" value="Na_H_Exchanger"/>
    <property type="match status" value="1"/>
</dbReference>
<evidence type="ECO:0000256" key="2">
    <source>
        <dbReference type="ARBA" id="ARBA00022448"/>
    </source>
</evidence>
<evidence type="ECO:0000256" key="3">
    <source>
        <dbReference type="ARBA" id="ARBA00022449"/>
    </source>
</evidence>
<feature type="transmembrane region" description="Helical" evidence="11">
    <location>
        <begin position="12"/>
        <end position="35"/>
    </location>
</feature>
<evidence type="ECO:0000259" key="12">
    <source>
        <dbReference type="Pfam" id="PF00999"/>
    </source>
</evidence>
<keyword evidence="2" id="KW-0813">Transport</keyword>
<dbReference type="PANTHER" id="PTHR43562:SF3">
    <property type="entry name" value="SODIUM ION_PROTON EXCHANGER (EUROFUNG)"/>
    <property type="match status" value="1"/>
</dbReference>